<gene>
    <name evidence="1" type="ORF">AYBTSS11_LOCUS13756</name>
</gene>
<evidence type="ECO:0000313" key="2">
    <source>
        <dbReference type="Proteomes" id="UP001189624"/>
    </source>
</evidence>
<feature type="non-terminal residue" evidence="1">
    <location>
        <position position="1"/>
    </location>
</feature>
<accession>A0AA86SQP5</accession>
<sequence length="56" mass="6463">SSMKRLNGWYYDLRLGNKHHLLPPGDMGWPLIGNLFPFIKHFLSAHPDSFINNLVS</sequence>
<dbReference type="EMBL" id="OY731401">
    <property type="protein sequence ID" value="CAJ1949503.1"/>
    <property type="molecule type" value="Genomic_DNA"/>
</dbReference>
<dbReference type="AlphaFoldDB" id="A0AA86SQP5"/>
<dbReference type="Proteomes" id="UP001189624">
    <property type="component" value="Chromosome 4"/>
</dbReference>
<feature type="non-terminal residue" evidence="1">
    <location>
        <position position="56"/>
    </location>
</feature>
<protein>
    <submittedName>
        <fullName evidence="1">Uncharacterized protein</fullName>
    </submittedName>
</protein>
<proteinExistence type="predicted"/>
<dbReference type="Gramene" id="rna-AYBTSS11_LOCUS13756">
    <property type="protein sequence ID" value="CAJ1949503.1"/>
    <property type="gene ID" value="gene-AYBTSS11_LOCUS13756"/>
</dbReference>
<name>A0AA86SQP5_9FABA</name>
<evidence type="ECO:0000313" key="1">
    <source>
        <dbReference type="EMBL" id="CAJ1949503.1"/>
    </source>
</evidence>
<keyword evidence="2" id="KW-1185">Reference proteome</keyword>
<organism evidence="1 2">
    <name type="scientific">Sphenostylis stenocarpa</name>
    <dbReference type="NCBI Taxonomy" id="92480"/>
    <lineage>
        <taxon>Eukaryota</taxon>
        <taxon>Viridiplantae</taxon>
        <taxon>Streptophyta</taxon>
        <taxon>Embryophyta</taxon>
        <taxon>Tracheophyta</taxon>
        <taxon>Spermatophyta</taxon>
        <taxon>Magnoliopsida</taxon>
        <taxon>eudicotyledons</taxon>
        <taxon>Gunneridae</taxon>
        <taxon>Pentapetalae</taxon>
        <taxon>rosids</taxon>
        <taxon>fabids</taxon>
        <taxon>Fabales</taxon>
        <taxon>Fabaceae</taxon>
        <taxon>Papilionoideae</taxon>
        <taxon>50 kb inversion clade</taxon>
        <taxon>NPAAA clade</taxon>
        <taxon>indigoferoid/millettioid clade</taxon>
        <taxon>Phaseoleae</taxon>
        <taxon>Sphenostylis</taxon>
    </lineage>
</organism>
<reference evidence="1" key="1">
    <citation type="submission" date="2023-10" db="EMBL/GenBank/DDBJ databases">
        <authorList>
            <person name="Domelevo Entfellner J.-B."/>
        </authorList>
    </citation>
    <scope>NUCLEOTIDE SEQUENCE</scope>
</reference>